<evidence type="ECO:0000256" key="5">
    <source>
        <dbReference type="ARBA" id="ARBA00023128"/>
    </source>
</evidence>
<evidence type="ECO:0000313" key="8">
    <source>
        <dbReference type="EMBL" id="RHZ47020.1"/>
    </source>
</evidence>
<dbReference type="GeneID" id="38125052"/>
<dbReference type="Proteomes" id="UP000215305">
    <property type="component" value="Unassembled WGS sequence"/>
</dbReference>
<dbReference type="PANTHER" id="PTHR48182">
    <property type="entry name" value="PROTEIN SERAC1"/>
    <property type="match status" value="1"/>
</dbReference>
<dbReference type="InterPro" id="IPR052374">
    <property type="entry name" value="SERAC1"/>
</dbReference>
<dbReference type="GO" id="GO:0016020">
    <property type="term" value="C:membrane"/>
    <property type="evidence" value="ECO:0007669"/>
    <property type="project" value="UniProtKB-SubCell"/>
</dbReference>
<gene>
    <name evidence="8" type="ORF">CDV56_103078</name>
</gene>
<accession>A0A397GFZ1</accession>
<sequence>MIYNSSGGLGGIIVKEVLRRSKGATFQPQNQSLYTSTCGVIFLATPHRGSPWATWAKLAANVSKVVLRSPNTAVLDSLNVGNQLLDMIAEEFSIMLRMNDIKAYSFHEERPMSGVLGLNEKVVPDFSAIIGDPSEGREGIDANHIQICKYTGKDDSGYIRVLGAIRLYVDVLNERQSRSEEEQITQDLETLPTAVGQKIRTNRALNHLQLGSTSGHIIIRIPRFPENVLGLSTDYVSPSNRIFGSGAFKLAATLKLLPGQANEGFAQIEDFGLHELVHDNYTYYSRISRRGLLKLLSGKVSRISQEGNSLIVKTGIGLFTFNSVDGQRLVRYDASDRSTDVAMFDVDFEDVQRCVSRRYRRLEPDNPEHEIWMGDHEERRTGSHYWTGPMEPSVAILFQDLDHPSCPRFMSIREPSELERQCQFNGDVLTAFTWVAQQKPALFADLAQSLQLIQILQTKRILQARSLEINNSSSRWMLGEIAASRGLHDNAGESKAFLHRCSLFHDELLEVYGESRSRIAVQNHMLATVEQAKPIVAGASCLAMIAKGNAEFLLTFAVPAPDPCEPDKKKKKTSTNEAKRRPLAVTPSPSHPGAISSCATVGADSTPSGELTASLLQPGEHRLSSSYVPGLRAGMYHVLVEQTITVDSNTKKVFDKQTQTFDMLARRFALSVWPTTALRRFSIAMKTSHDPTFEPDELHLTNEQLNGPNSLFPRLPDADKTKRTQSPTMAIDLDVAHLVQLDPNQTVTPVQQVNGAMETKTSVVAIPGALFNSLVTTDNAEGLPQPGQSSCCVSRYWFLAHVRHVRTEGMAHAGAEDEQTDPRRAPLSVQLDTHVSTPVPSVVEYRLRNTQSNAGESLQVMDRQLGLMDISYSNAWNLGRTLAMADATFTEALCRIRKVILQQGTDKTRIQVMRAMGSLACMSTTVDLSRENCWTRPNTAIPVQALDSTLVAAVYQDEMDRPAYQIANGYTEEAGEEEKKVMPAPYDEHYIPHSADWTIVLRFALDLLFLLPIDENWTHAFVDGAISLGNHGDRETDHVRDSMHKAIQRYC</sequence>
<dbReference type="AlphaFoldDB" id="A0A397GFZ1"/>
<evidence type="ECO:0000256" key="3">
    <source>
        <dbReference type="ARBA" id="ARBA00004370"/>
    </source>
</evidence>
<keyword evidence="9" id="KW-1185">Reference proteome</keyword>
<dbReference type="VEuPathDB" id="FungiDB:CDV56_103078"/>
<keyword evidence="4" id="KW-0256">Endoplasmic reticulum</keyword>
<evidence type="ECO:0000256" key="6">
    <source>
        <dbReference type="ARBA" id="ARBA00023136"/>
    </source>
</evidence>
<protein>
    <submittedName>
        <fullName evidence="8">Uncharacterized protein</fullName>
    </submittedName>
</protein>
<dbReference type="EMBL" id="NKHU02000233">
    <property type="protein sequence ID" value="RHZ47020.1"/>
    <property type="molecule type" value="Genomic_DNA"/>
</dbReference>
<keyword evidence="5" id="KW-0496">Mitochondrion</keyword>
<evidence type="ECO:0000313" key="9">
    <source>
        <dbReference type="Proteomes" id="UP000215305"/>
    </source>
</evidence>
<dbReference type="GO" id="GO:0005783">
    <property type="term" value="C:endoplasmic reticulum"/>
    <property type="evidence" value="ECO:0007669"/>
    <property type="project" value="UniProtKB-SubCell"/>
</dbReference>
<feature type="region of interest" description="Disordered" evidence="7">
    <location>
        <begin position="563"/>
        <end position="594"/>
    </location>
</feature>
<organism evidence="8 9">
    <name type="scientific">Aspergillus thermomutatus</name>
    <name type="common">Neosartorya pseudofischeri</name>
    <dbReference type="NCBI Taxonomy" id="41047"/>
    <lineage>
        <taxon>Eukaryota</taxon>
        <taxon>Fungi</taxon>
        <taxon>Dikarya</taxon>
        <taxon>Ascomycota</taxon>
        <taxon>Pezizomycotina</taxon>
        <taxon>Eurotiomycetes</taxon>
        <taxon>Eurotiomycetidae</taxon>
        <taxon>Eurotiales</taxon>
        <taxon>Aspergillaceae</taxon>
        <taxon>Aspergillus</taxon>
        <taxon>Aspergillus subgen. Fumigati</taxon>
    </lineage>
</organism>
<reference evidence="8" key="1">
    <citation type="submission" date="2018-08" db="EMBL/GenBank/DDBJ databases">
        <title>Draft genome sequence of azole-resistant Aspergillus thermomutatus (Neosartorya pseudofischeri) strain HMR AF 39, isolated from a human nasal aspirate.</title>
        <authorList>
            <person name="Parent-Michaud M."/>
            <person name="Dufresne P.J."/>
            <person name="Fournier E."/>
            <person name="Martineau C."/>
            <person name="Moreira S."/>
            <person name="Perkins V."/>
            <person name="De Repentigny L."/>
            <person name="Dufresne S.F."/>
        </authorList>
    </citation>
    <scope>NUCLEOTIDE SEQUENCE [LARGE SCALE GENOMIC DNA]</scope>
    <source>
        <strain evidence="8">HMR AF 39</strain>
    </source>
</reference>
<dbReference type="RefSeq" id="XP_026611396.1">
    <property type="nucleotide sequence ID" value="XM_026756697.1"/>
</dbReference>
<evidence type="ECO:0000256" key="4">
    <source>
        <dbReference type="ARBA" id="ARBA00022824"/>
    </source>
</evidence>
<proteinExistence type="predicted"/>
<dbReference type="OrthoDB" id="3029913at2759"/>
<dbReference type="GO" id="GO:0005739">
    <property type="term" value="C:mitochondrion"/>
    <property type="evidence" value="ECO:0007669"/>
    <property type="project" value="UniProtKB-SubCell"/>
</dbReference>
<evidence type="ECO:0000256" key="7">
    <source>
        <dbReference type="SAM" id="MobiDB-lite"/>
    </source>
</evidence>
<evidence type="ECO:0000256" key="1">
    <source>
        <dbReference type="ARBA" id="ARBA00004173"/>
    </source>
</evidence>
<comment type="caution">
    <text evidence="8">The sequence shown here is derived from an EMBL/GenBank/DDBJ whole genome shotgun (WGS) entry which is preliminary data.</text>
</comment>
<comment type="subcellular location">
    <subcellularLocation>
        <location evidence="2">Endoplasmic reticulum</location>
    </subcellularLocation>
    <subcellularLocation>
        <location evidence="3">Membrane</location>
    </subcellularLocation>
    <subcellularLocation>
        <location evidence="1">Mitochondrion</location>
    </subcellularLocation>
</comment>
<name>A0A397GFZ1_ASPTH</name>
<dbReference type="PANTHER" id="PTHR48182:SF2">
    <property type="entry name" value="PROTEIN SERAC1"/>
    <property type="match status" value="1"/>
</dbReference>
<evidence type="ECO:0000256" key="2">
    <source>
        <dbReference type="ARBA" id="ARBA00004240"/>
    </source>
</evidence>
<keyword evidence="6" id="KW-0472">Membrane</keyword>